<name>K2S6Y3_MACPH</name>
<dbReference type="Proteomes" id="UP000007129">
    <property type="component" value="Unassembled WGS sequence"/>
</dbReference>
<dbReference type="AlphaFoldDB" id="K2S6Y3"/>
<evidence type="ECO:0000313" key="2">
    <source>
        <dbReference type="Proteomes" id="UP000007129"/>
    </source>
</evidence>
<evidence type="ECO:0000313" key="1">
    <source>
        <dbReference type="EMBL" id="EKG22603.1"/>
    </source>
</evidence>
<dbReference type="VEuPathDB" id="FungiDB:MPH_00071"/>
<reference evidence="1 2" key="1">
    <citation type="journal article" date="2012" name="BMC Genomics">
        <title>Tools to kill: Genome of one of the most destructive plant pathogenic fungi Macrophomina phaseolina.</title>
        <authorList>
            <person name="Islam M.S."/>
            <person name="Haque M.S."/>
            <person name="Islam M.M."/>
            <person name="Emdad E.M."/>
            <person name="Halim A."/>
            <person name="Hossen Q.M.M."/>
            <person name="Hossain M.Z."/>
            <person name="Ahmed B."/>
            <person name="Rahim S."/>
            <person name="Rahman M.S."/>
            <person name="Alam M.M."/>
            <person name="Hou S."/>
            <person name="Wan X."/>
            <person name="Saito J.A."/>
            <person name="Alam M."/>
        </authorList>
    </citation>
    <scope>NUCLEOTIDE SEQUENCE [LARGE SCALE GENOMIC DNA]</scope>
    <source>
        <strain evidence="1 2">MS6</strain>
    </source>
</reference>
<dbReference type="InParanoid" id="K2S6Y3"/>
<dbReference type="EMBL" id="AHHD01000006">
    <property type="protein sequence ID" value="EKG22603.1"/>
    <property type="molecule type" value="Genomic_DNA"/>
</dbReference>
<comment type="caution">
    <text evidence="1">The sequence shown here is derived from an EMBL/GenBank/DDBJ whole genome shotgun (WGS) entry which is preliminary data.</text>
</comment>
<protein>
    <submittedName>
        <fullName evidence="1">Uncharacterized protein</fullName>
    </submittedName>
</protein>
<proteinExistence type="predicted"/>
<organism evidence="1 2">
    <name type="scientific">Macrophomina phaseolina (strain MS6)</name>
    <name type="common">Charcoal rot fungus</name>
    <dbReference type="NCBI Taxonomy" id="1126212"/>
    <lineage>
        <taxon>Eukaryota</taxon>
        <taxon>Fungi</taxon>
        <taxon>Dikarya</taxon>
        <taxon>Ascomycota</taxon>
        <taxon>Pezizomycotina</taxon>
        <taxon>Dothideomycetes</taxon>
        <taxon>Dothideomycetes incertae sedis</taxon>
        <taxon>Botryosphaeriales</taxon>
        <taxon>Botryosphaeriaceae</taxon>
        <taxon>Macrophomina</taxon>
    </lineage>
</organism>
<gene>
    <name evidence="1" type="ORF">MPH_00071</name>
</gene>
<sequence length="98" mass="10712">MVKEPIAKADDIRSSPRVALCPSDLEQPLAAILKAKQELRPLLNTKFPRKMDITDAADVAEDKTLEVGYPRRPAKGAMQVRFAKGDALDPGQGLRAET</sequence>
<accession>K2S6Y3</accession>
<dbReference type="HOGENOM" id="CLU_2333986_0_0_1"/>